<dbReference type="InterPro" id="IPR007280">
    <property type="entry name" value="Peptidase_C_arc/bac"/>
</dbReference>
<accession>A0A7G2D706</accession>
<dbReference type="Pfam" id="PF04151">
    <property type="entry name" value="PPC"/>
    <property type="match status" value="1"/>
</dbReference>
<evidence type="ECO:0000256" key="5">
    <source>
        <dbReference type="PROSITE-ProRule" id="PRU01240"/>
    </source>
</evidence>
<dbReference type="InterPro" id="IPR023827">
    <property type="entry name" value="Peptidase_S8_Asp-AS"/>
</dbReference>
<dbReference type="KEGG" id="tcq:TIRI35C_0550"/>
<dbReference type="InterPro" id="IPR023828">
    <property type="entry name" value="Peptidase_S8_Ser-AS"/>
</dbReference>
<feature type="active site" description="Charge relay system" evidence="5">
    <location>
        <position position="709"/>
    </location>
</feature>
<evidence type="ECO:0000259" key="7">
    <source>
        <dbReference type="Pfam" id="PF00082"/>
    </source>
</evidence>
<dbReference type="InterPro" id="IPR000209">
    <property type="entry name" value="Peptidase_S8/S53_dom"/>
</dbReference>
<evidence type="ECO:0000256" key="3">
    <source>
        <dbReference type="ARBA" id="ARBA00022801"/>
    </source>
</evidence>
<dbReference type="EMBL" id="LR881183">
    <property type="protein sequence ID" value="CAD5243704.1"/>
    <property type="molecule type" value="Genomic_DNA"/>
</dbReference>
<dbReference type="PROSITE" id="PS00136">
    <property type="entry name" value="SUBTILASE_ASP"/>
    <property type="match status" value="1"/>
</dbReference>
<dbReference type="PANTHER" id="PTHR43806:SF11">
    <property type="entry name" value="CEREVISIN-RELATED"/>
    <property type="match status" value="1"/>
</dbReference>
<dbReference type="InterPro" id="IPR036852">
    <property type="entry name" value="Peptidase_S8/S53_dom_sf"/>
</dbReference>
<dbReference type="InterPro" id="IPR011635">
    <property type="entry name" value="CARDB"/>
</dbReference>
<dbReference type="InterPro" id="IPR013783">
    <property type="entry name" value="Ig-like_fold"/>
</dbReference>
<organism evidence="10 11">
    <name type="scientific">Thermococcus camini</name>
    <dbReference type="NCBI Taxonomy" id="2016373"/>
    <lineage>
        <taxon>Archaea</taxon>
        <taxon>Methanobacteriati</taxon>
        <taxon>Methanobacteriota</taxon>
        <taxon>Thermococci</taxon>
        <taxon>Thermococcales</taxon>
        <taxon>Thermococcaceae</taxon>
        <taxon>Thermococcus</taxon>
    </lineage>
</organism>
<dbReference type="Gene3D" id="2.60.120.380">
    <property type="match status" value="1"/>
</dbReference>
<dbReference type="GO" id="GO:0006508">
    <property type="term" value="P:proteolysis"/>
    <property type="evidence" value="ECO:0007669"/>
    <property type="project" value="UniProtKB-KW"/>
</dbReference>
<evidence type="ECO:0000256" key="2">
    <source>
        <dbReference type="ARBA" id="ARBA00022670"/>
    </source>
</evidence>
<reference evidence="10 11" key="1">
    <citation type="submission" date="2020-09" db="EMBL/GenBank/DDBJ databases">
        <authorList>
            <person name="Courtine D."/>
        </authorList>
    </citation>
    <scope>NUCLEOTIDE SEQUENCE [LARGE SCALE GENOMIC DNA]</scope>
    <source>
        <strain evidence="10 11">IRI35c</strain>
    </source>
</reference>
<dbReference type="PRINTS" id="PR00723">
    <property type="entry name" value="SUBTILISIN"/>
</dbReference>
<evidence type="ECO:0000256" key="6">
    <source>
        <dbReference type="RuleBase" id="RU003355"/>
    </source>
</evidence>
<evidence type="ECO:0000313" key="10">
    <source>
        <dbReference type="EMBL" id="CAD5243704.1"/>
    </source>
</evidence>
<dbReference type="SUPFAM" id="SSF52743">
    <property type="entry name" value="Subtilisin-like"/>
    <property type="match status" value="1"/>
</dbReference>
<sequence length="1879" mass="206536">MNKRALSLLIAVVMLLSVVPVAFHGVAAGNTSIAGITATVQKVGTTAKVSSESSVSPLEKIEPKLLNILKGKDSQGIVEIHGQKWIMIHISATKDIEASLRGINVVGKTEFMGNFIYLALIPVKEDSINALMKIASIPEVDGITRSSPFDPIDIEKNDESSIKSVPIPHSKFAGRVRNWKPGSEMLDGKKVATFHGLVEGKLKELQMNSPAVNGMATIAVPDVNPAAAEPEPEDIFAVYHHGSYNTWFNLNVTGEGVKVAVIDSGVDFGNPDLQDAYAVDTNPSSPYYGWPIAFDDNSLLYYLILGATFPDMYTYEGYLYSWYSPTIVNVTPYIIPGYFGIGYNGNFTTVFTSMSLANIPDDSERTQVVYNTLQWIGNVSNVLLVDDDGGDSFEVFYETALNAIGVNYTYYEVPNETSNGPNLTVLSNYSLVIWFTGAAWDSTLTDSDVGNLTAYLNGGGKLWLISEDYLYDGGFDNTTIKYNFTMNYLHVADAIQDFPVPTILYDYAGGPYHGGEVYWGLYQSPTDMFADYIFPDDSATPLLVGYTAYAYDTLLGRFYADIKLPLNDDLSVPTTSGIMKLGLHPDIALWADWFGGYILVTDPNANQTYDTVYADIAPATVIDFNKDVGHTKDNPVIQLDFWDSMNGEFGQDGYADLSGGMIYYIADGKTPIPYSDVVAERWGIPLTIPANGELVAFMIGNVYTGGGDHGTLCAAAVGARGRTFYGLTFGNAIDAKIIAEGSMYQGGSWIDYVYFAVEGYDGKPGTGDEAQIVSNSYGASATINKGYTWEDRFLYYITNIYAPTTTFFFAAGNGGPGYGTVTSEGASPFVITVGASVEWGYRGLFGYDDGPWQQFGANYGDAADFSNKGPNALGQPDPDVLAVGEFALGSLALNSVGDGFWASDLWSGTSLATPMASGIAALVYQAYYETHGSWPTAKEVKEILMSTAKNVNHDVFTQGAGFLDAYSAVEAAKNMDGIVVSPTEWAAGKTDYEGFANVLYPGQSDSQTFTVKNMNPNSSKEVNVSAEVFQKIGEVEFDVVGNSWGYYRIDQFIPNDTDLMKVTLYTSYDNFDNNSDYVADAYLWFRIWDLTFVDGNATLNLLQQASKEGDVASAMLGNPLQKYHDMMFIQIRDIMRIYGKTSVYPAKVKLEFYKRVPWDWVTIDRDSITIKPDGTGTFTAMITVPQDTPYGIYEGAIYLKHDGKETTIPVSVVVASPTSEFEFGGNNESNGLYDNDNVYGYFDWGWRYESGDWRLFYFNVPEVKEGSYVLADVAWDGTMTDINLHLLGPSVDVWSMKYPDVMGPYSLKEVGRSDDGYVGAGLFVYQTSSGTNEELIAGEASEGLHALWLHNVLFDGNASYRTFYGRVGMARLYPESWVEVLGSKVGEKTFTVDLPEWAGNLSVVATGFSAPSVYQNIVAPPTGDSDYYTVNVTTSPVLDVQLTSIWDDLAGVDLDLYVYYNASGTLIEVGSSLTSTADEHVSLNFPYPGQYVIEVYSYSNPAPGNATYDLMITTIEGNELIVKNVTKTDTGYTVDMMYNLTDEHLSASAPLNGIILMGTSKNPILFQIPVTITPVPYDVRLTSIETSSVPDINGNYEITTYVTNDGPYNATNVQVTLFRDGLPTDVQVTIPLVQPGDVYAVTFSIPVADITMHSYNIVLSAPQDVNPDNNEMTVYARAVDENNVPWVYSIGESIGEASIAKVIDAGRIYYITVNGEHGTKVTVLLKLPADTTYYHVNSEDADILNVSARKVSDGLLLYVTMRLNSPGTIRVDYRTHSDYTRLSTMNYVWYMLYWRYDQKFDPLYQKAVELGVDNETLQEAMHYKELADQYYEEAEKYITPGRDSLAIAALPYMRKAYINILEAYKILEQAVEDIGNSEG</sequence>
<dbReference type="RefSeq" id="WP_246454666.1">
    <property type="nucleotide sequence ID" value="NZ_LR881183.1"/>
</dbReference>
<evidence type="ECO:0000256" key="1">
    <source>
        <dbReference type="ARBA" id="ARBA00011073"/>
    </source>
</evidence>
<feature type="domain" description="Peptidase S8/S53" evidence="7">
    <location>
        <begin position="703"/>
        <end position="961"/>
    </location>
</feature>
<dbReference type="Gene3D" id="3.40.50.200">
    <property type="entry name" value="Peptidase S8/S53 domain"/>
    <property type="match status" value="2"/>
</dbReference>
<gene>
    <name evidence="10" type="ORF">TIRI35C_0550</name>
</gene>
<keyword evidence="3 5" id="KW-0378">Hydrolase</keyword>
<evidence type="ECO:0000313" key="11">
    <source>
        <dbReference type="Proteomes" id="UP000516304"/>
    </source>
</evidence>
<dbReference type="Pfam" id="PF07705">
    <property type="entry name" value="CARDB"/>
    <property type="match status" value="1"/>
</dbReference>
<proteinExistence type="inferred from homology"/>
<dbReference type="Gene3D" id="2.60.40.10">
    <property type="entry name" value="Immunoglobulins"/>
    <property type="match status" value="1"/>
</dbReference>
<dbReference type="InterPro" id="IPR050131">
    <property type="entry name" value="Peptidase_S8_subtilisin-like"/>
</dbReference>
<dbReference type="GO" id="GO:0004252">
    <property type="term" value="F:serine-type endopeptidase activity"/>
    <property type="evidence" value="ECO:0007669"/>
    <property type="project" value="UniProtKB-UniRule"/>
</dbReference>
<name>A0A7G2D706_9EURY</name>
<feature type="active site" description="Charge relay system" evidence="5">
    <location>
        <position position="910"/>
    </location>
</feature>
<dbReference type="Pfam" id="PF00082">
    <property type="entry name" value="Peptidase_S8"/>
    <property type="match status" value="1"/>
</dbReference>
<evidence type="ECO:0000259" key="9">
    <source>
        <dbReference type="Pfam" id="PF07705"/>
    </source>
</evidence>
<evidence type="ECO:0000259" key="8">
    <source>
        <dbReference type="Pfam" id="PF04151"/>
    </source>
</evidence>
<keyword evidence="4 5" id="KW-0720">Serine protease</keyword>
<dbReference type="PROSITE" id="PS51892">
    <property type="entry name" value="SUBTILASE"/>
    <property type="match status" value="1"/>
</dbReference>
<comment type="similarity">
    <text evidence="1 5 6">Belongs to the peptidase S8 family.</text>
</comment>
<dbReference type="Proteomes" id="UP000516304">
    <property type="component" value="Chromosome TIRI35C"/>
</dbReference>
<protein>
    <submittedName>
        <fullName evidence="10">Pyrolisin-like serine protease</fullName>
    </submittedName>
</protein>
<dbReference type="GeneID" id="58918284"/>
<dbReference type="InterPro" id="IPR015500">
    <property type="entry name" value="Peptidase_S8_subtilisin-rel"/>
</dbReference>
<feature type="domain" description="CARDB" evidence="9">
    <location>
        <begin position="1584"/>
        <end position="1661"/>
    </location>
</feature>
<feature type="domain" description="Peptidase C-terminal archaeal/bacterial" evidence="8">
    <location>
        <begin position="1424"/>
        <end position="1497"/>
    </location>
</feature>
<feature type="active site" description="Charge relay system" evidence="5">
    <location>
        <position position="263"/>
    </location>
</feature>
<keyword evidence="2 5" id="KW-0645">Protease</keyword>
<dbReference type="PANTHER" id="PTHR43806">
    <property type="entry name" value="PEPTIDASE S8"/>
    <property type="match status" value="1"/>
</dbReference>
<keyword evidence="11" id="KW-1185">Reference proteome</keyword>
<evidence type="ECO:0000256" key="4">
    <source>
        <dbReference type="ARBA" id="ARBA00022825"/>
    </source>
</evidence>
<dbReference type="PROSITE" id="PS00138">
    <property type="entry name" value="SUBTILASE_SER"/>
    <property type="match status" value="1"/>
</dbReference>